<evidence type="ECO:0000313" key="9">
    <source>
        <dbReference type="Proteomes" id="UP000256253"/>
    </source>
</evidence>
<evidence type="ECO:0000256" key="5">
    <source>
        <dbReference type="PROSITE-ProRule" id="PRU00239"/>
    </source>
</evidence>
<keyword evidence="9" id="KW-1185">Reference proteome</keyword>
<dbReference type="OrthoDB" id="4617536at2"/>
<keyword evidence="4 5" id="KW-0788">Thiol protease</keyword>
<feature type="active site" evidence="5">
    <location>
        <position position="390"/>
    </location>
</feature>
<name>A0A3D9UM30_9MICO</name>
<evidence type="ECO:0000313" key="8">
    <source>
        <dbReference type="EMBL" id="REF30508.1"/>
    </source>
</evidence>
<dbReference type="PROSITE" id="PS50203">
    <property type="entry name" value="CALPAIN_CAT"/>
    <property type="match status" value="1"/>
</dbReference>
<dbReference type="RefSeq" id="WP_115922491.1">
    <property type="nucleotide sequence ID" value="NZ_QTUA01000001.1"/>
</dbReference>
<dbReference type="EMBL" id="QTUA01000001">
    <property type="protein sequence ID" value="REF30508.1"/>
    <property type="molecule type" value="Genomic_DNA"/>
</dbReference>
<evidence type="ECO:0000256" key="4">
    <source>
        <dbReference type="ARBA" id="ARBA00022807"/>
    </source>
</evidence>
<dbReference type="SUPFAM" id="SSF54001">
    <property type="entry name" value="Cysteine proteinases"/>
    <property type="match status" value="1"/>
</dbReference>
<evidence type="ECO:0000256" key="1">
    <source>
        <dbReference type="ARBA" id="ARBA00007623"/>
    </source>
</evidence>
<dbReference type="InterPro" id="IPR000169">
    <property type="entry name" value="Pept_cys_AS"/>
</dbReference>
<comment type="similarity">
    <text evidence="1">Belongs to the peptidase C2 family.</text>
</comment>
<dbReference type="PROSITE" id="PS00139">
    <property type="entry name" value="THIOL_PROTEASE_CYS"/>
    <property type="match status" value="1"/>
</dbReference>
<dbReference type="PANTHER" id="PTHR10183:SF379">
    <property type="entry name" value="CALPAIN-5"/>
    <property type="match status" value="1"/>
</dbReference>
<dbReference type="PRINTS" id="PR00704">
    <property type="entry name" value="CALPAIN"/>
</dbReference>
<dbReference type="InterPro" id="IPR038765">
    <property type="entry name" value="Papain-like_cys_pep_sf"/>
</dbReference>
<feature type="domain" description="Calpain catalytic" evidence="7">
    <location>
        <begin position="185"/>
        <end position="513"/>
    </location>
</feature>
<feature type="active site" evidence="5">
    <location>
        <position position="221"/>
    </location>
</feature>
<organism evidence="8 9">
    <name type="scientific">Calidifontibacter indicus</name>
    <dbReference type="NCBI Taxonomy" id="419650"/>
    <lineage>
        <taxon>Bacteria</taxon>
        <taxon>Bacillati</taxon>
        <taxon>Actinomycetota</taxon>
        <taxon>Actinomycetes</taxon>
        <taxon>Micrococcales</taxon>
        <taxon>Dermacoccaceae</taxon>
        <taxon>Calidifontibacter</taxon>
    </lineage>
</organism>
<evidence type="ECO:0000256" key="3">
    <source>
        <dbReference type="ARBA" id="ARBA00022801"/>
    </source>
</evidence>
<dbReference type="AlphaFoldDB" id="A0A3D9UM30"/>
<dbReference type="Proteomes" id="UP000256253">
    <property type="component" value="Unassembled WGS sequence"/>
</dbReference>
<dbReference type="PANTHER" id="PTHR10183">
    <property type="entry name" value="CALPAIN"/>
    <property type="match status" value="1"/>
</dbReference>
<dbReference type="InterPro" id="IPR022684">
    <property type="entry name" value="Calpain_cysteine_protease"/>
</dbReference>
<gene>
    <name evidence="8" type="ORF">DFJ65_1516</name>
</gene>
<sequence length="520" mass="56332">MSTTSVRRKATHAASDEAAVTKATKATTEDGDAQATPQTGAPNPYALASLVGGRRINWGDVPDGPAVLEEIFDQPYTDLIGSADSPIFYGTTFEGGKPSRRRPEPAPVTEGNDNDVTDERDPDVSGAKTLADLVAALGTERLADIPVRGATLTRDGVLAELGRSGNGASPFARLFDERIIDILFPFEPGYHPPGFSWQDTGRFYNEATEFFDPVQGQVGDCYFISAMSSVAWAMPFTIADRTRATGTVQDAFTHQVSFFDGSWRSVEVSDRVLVASGGSTSYYAHSAEAGEIWPAVYEKAYAKWRFGTNDDFPKIPDLAWGDPVAACRSLTGGNSYYNWHSGMTDAQLLSLVKSHSAGGRTTTPIIAWTHGAGSDEAKRAALDAGIVASHAYSVLGWMRRYEWVPRWHLDLEIPRLIPKWTPPGPGPVIAGAAAAVDDLARLRIDLPDEFFRRYELRAVDYVIARNPWGSTPGTGSSTASGDYRAYDVSWWRDVQLGVNGVFAMEVSAFRRYFAGTGGAA</sequence>
<feature type="active site" evidence="5">
    <location>
        <position position="466"/>
    </location>
</feature>
<evidence type="ECO:0000256" key="2">
    <source>
        <dbReference type="ARBA" id="ARBA00022670"/>
    </source>
</evidence>
<keyword evidence="3 5" id="KW-0378">Hydrolase</keyword>
<dbReference type="InterPro" id="IPR001300">
    <property type="entry name" value="Peptidase_C2_calpain_cat"/>
</dbReference>
<dbReference type="GO" id="GO:0004198">
    <property type="term" value="F:calcium-dependent cysteine-type endopeptidase activity"/>
    <property type="evidence" value="ECO:0007669"/>
    <property type="project" value="InterPro"/>
</dbReference>
<dbReference type="Pfam" id="PF00648">
    <property type="entry name" value="Peptidase_C2"/>
    <property type="match status" value="1"/>
</dbReference>
<evidence type="ECO:0000259" key="7">
    <source>
        <dbReference type="PROSITE" id="PS50203"/>
    </source>
</evidence>
<proteinExistence type="inferred from homology"/>
<feature type="compositionally biased region" description="Basic residues" evidence="6">
    <location>
        <begin position="1"/>
        <end position="11"/>
    </location>
</feature>
<accession>A0A3D9UM30</accession>
<dbReference type="GO" id="GO:0006508">
    <property type="term" value="P:proteolysis"/>
    <property type="evidence" value="ECO:0007669"/>
    <property type="project" value="UniProtKB-KW"/>
</dbReference>
<reference evidence="8 9" key="1">
    <citation type="submission" date="2018-08" db="EMBL/GenBank/DDBJ databases">
        <title>Sequencing the genomes of 1000 actinobacteria strains.</title>
        <authorList>
            <person name="Klenk H.-P."/>
        </authorList>
    </citation>
    <scope>NUCLEOTIDE SEQUENCE [LARGE SCALE GENOMIC DNA]</scope>
    <source>
        <strain evidence="8 9">DSM 22967</strain>
    </source>
</reference>
<comment type="caution">
    <text evidence="8">The sequence shown here is derived from an EMBL/GenBank/DDBJ whole genome shotgun (WGS) entry which is preliminary data.</text>
</comment>
<keyword evidence="2 5" id="KW-0645">Protease</keyword>
<dbReference type="Gene3D" id="3.90.70.10">
    <property type="entry name" value="Cysteine proteinases"/>
    <property type="match status" value="1"/>
</dbReference>
<evidence type="ECO:0000256" key="6">
    <source>
        <dbReference type="SAM" id="MobiDB-lite"/>
    </source>
</evidence>
<feature type="region of interest" description="Disordered" evidence="6">
    <location>
        <begin position="90"/>
        <end position="124"/>
    </location>
</feature>
<protein>
    <submittedName>
        <fullName evidence="8">Calpain family cysteine protease</fullName>
    </submittedName>
</protein>
<feature type="region of interest" description="Disordered" evidence="6">
    <location>
        <begin position="1"/>
        <end position="46"/>
    </location>
</feature>